<evidence type="ECO:0000256" key="4">
    <source>
        <dbReference type="PIRSR" id="PIRSR606710-1"/>
    </source>
</evidence>
<dbReference type="InterPro" id="IPR013320">
    <property type="entry name" value="ConA-like_dom_sf"/>
</dbReference>
<protein>
    <submittedName>
        <fullName evidence="8">Glycoside hydrolase 43 family protein</fullName>
    </submittedName>
</protein>
<dbReference type="GO" id="GO:0004553">
    <property type="term" value="F:hydrolase activity, hydrolyzing O-glycosyl compounds"/>
    <property type="evidence" value="ECO:0007669"/>
    <property type="project" value="InterPro"/>
</dbReference>
<dbReference type="Gene3D" id="2.60.120.200">
    <property type="match status" value="1"/>
</dbReference>
<dbReference type="Proteomes" id="UP000188219">
    <property type="component" value="Chromosome"/>
</dbReference>
<sequence length="567" mass="63571">MSQVIQNPILPGFNPDPSVIRVGDDFYIATSTFEWFPGVRIHHSRDLVNWRLVGHVLTRSDQLDMRGFNNSDGVYAPALSHADGKFWLTFSCTHNSRGGAWMSTPCYVVTAESIEGPWSDPVAIGGGGFDPSLFHDDDGRKWVVNMTWDGRSGHDKFGDIVVQEFDAAEGKLKGKRVPIFAGTELGCTEGPQILKKNGYYYLITAEGGTEWNHAVTVCRSTDLFGPYEVHPQKYILSSRFQEENPLQRSGHGFFVDTPNGEWYLTHLCGRPVYDPDAYAFGPKYATGFSILGRETAIQKVEWRDGWPWLACGGNAPQMEVPAPDLPAHPWPTTDKVDNFDSKQLSSQWQTLREPAEESWCSLTQKPGHLRLIGRHYLSSRFDQSLLARRIEHHQMRAETLVEYHPESPMEMAGLVVYYDNGNYYFLKITRDDSDNKVVQVCSSIAGVYSEPGGDGQKGETAIIENDDPLYLRVTLDTQWYQFSYSTDGRHWANIGPRLNSTPLSDEYGNLIFKFTGSMVGIFACDVNEQGRHADFSHFSYEQLSADSKAPEANELQVSAVADLEAAS</sequence>
<dbReference type="Gene3D" id="2.115.10.20">
    <property type="entry name" value="Glycosyl hydrolase domain, family 43"/>
    <property type="match status" value="1"/>
</dbReference>
<gene>
    <name evidence="8" type="ORF">Mag101_00770</name>
</gene>
<evidence type="ECO:0000256" key="5">
    <source>
        <dbReference type="PIRSR" id="PIRSR606710-2"/>
    </source>
</evidence>
<dbReference type="PANTHER" id="PTHR42812">
    <property type="entry name" value="BETA-XYLOSIDASE"/>
    <property type="match status" value="1"/>
</dbReference>
<dbReference type="OrthoDB" id="9801455at2"/>
<comment type="similarity">
    <text evidence="1 6">Belongs to the glycosyl hydrolase 43 family.</text>
</comment>
<dbReference type="PANTHER" id="PTHR42812:SF12">
    <property type="entry name" value="BETA-XYLOSIDASE-RELATED"/>
    <property type="match status" value="1"/>
</dbReference>
<keyword evidence="3 6" id="KW-0326">Glycosidase</keyword>
<dbReference type="Pfam" id="PF04616">
    <property type="entry name" value="Glyco_hydro_43"/>
    <property type="match status" value="1"/>
</dbReference>
<dbReference type="AlphaFoldDB" id="A0A1Q2M0W3"/>
<dbReference type="CDD" id="cd09000">
    <property type="entry name" value="GH43_SXA-like"/>
    <property type="match status" value="1"/>
</dbReference>
<feature type="domain" description="Beta-xylosidase C-terminal Concanavalin A-like" evidence="7">
    <location>
        <begin position="337"/>
        <end position="541"/>
    </location>
</feature>
<evidence type="ECO:0000313" key="8">
    <source>
        <dbReference type="EMBL" id="AQQ66341.1"/>
    </source>
</evidence>
<dbReference type="InterPro" id="IPR006710">
    <property type="entry name" value="Glyco_hydro_43"/>
</dbReference>
<dbReference type="KEGG" id="maga:Mag101_00770"/>
<evidence type="ECO:0000313" key="9">
    <source>
        <dbReference type="Proteomes" id="UP000188219"/>
    </source>
</evidence>
<dbReference type="EMBL" id="CP019650">
    <property type="protein sequence ID" value="AQQ66341.1"/>
    <property type="molecule type" value="Genomic_DNA"/>
</dbReference>
<evidence type="ECO:0000256" key="2">
    <source>
        <dbReference type="ARBA" id="ARBA00022801"/>
    </source>
</evidence>
<dbReference type="SUPFAM" id="SSF49899">
    <property type="entry name" value="Concanavalin A-like lectins/glucanases"/>
    <property type="match status" value="1"/>
</dbReference>
<keyword evidence="2 6" id="KW-0378">Hydrolase</keyword>
<dbReference type="RefSeq" id="WP_077399409.1">
    <property type="nucleotide sequence ID" value="NZ_CP019650.1"/>
</dbReference>
<feature type="active site" description="Proton acceptor" evidence="4">
    <location>
        <position position="16"/>
    </location>
</feature>
<organism evidence="8 9">
    <name type="scientific">Microbulbifer agarilyticus</name>
    <dbReference type="NCBI Taxonomy" id="260552"/>
    <lineage>
        <taxon>Bacteria</taxon>
        <taxon>Pseudomonadati</taxon>
        <taxon>Pseudomonadota</taxon>
        <taxon>Gammaproteobacteria</taxon>
        <taxon>Cellvibrionales</taxon>
        <taxon>Microbulbiferaceae</taxon>
        <taxon>Microbulbifer</taxon>
    </lineage>
</organism>
<accession>A0A1Q2M0W3</accession>
<feature type="site" description="Important for catalytic activity, responsible for pKa modulation of the active site Glu and correct orientation of both the proton donor and substrate" evidence="5">
    <location>
        <position position="130"/>
    </location>
</feature>
<name>A0A1Q2M0W3_9GAMM</name>
<reference evidence="8" key="1">
    <citation type="submission" date="2017-02" db="EMBL/GenBank/DDBJ databases">
        <title>Genome of Microbulbifer agarilyticus GP101.</title>
        <authorList>
            <person name="Jung J."/>
            <person name="Bae S.S."/>
            <person name="Baek K."/>
        </authorList>
    </citation>
    <scope>NUCLEOTIDE SEQUENCE [LARGE SCALE GENOMIC DNA]</scope>
    <source>
        <strain evidence="8">GP101</strain>
    </source>
</reference>
<evidence type="ECO:0000256" key="6">
    <source>
        <dbReference type="RuleBase" id="RU361187"/>
    </source>
</evidence>
<dbReference type="Pfam" id="PF17851">
    <property type="entry name" value="GH43_C2"/>
    <property type="match status" value="1"/>
</dbReference>
<feature type="active site" description="Proton donor" evidence="4">
    <location>
        <position position="189"/>
    </location>
</feature>
<evidence type="ECO:0000259" key="7">
    <source>
        <dbReference type="Pfam" id="PF17851"/>
    </source>
</evidence>
<dbReference type="SUPFAM" id="SSF75005">
    <property type="entry name" value="Arabinanase/levansucrase/invertase"/>
    <property type="match status" value="1"/>
</dbReference>
<evidence type="ECO:0000256" key="1">
    <source>
        <dbReference type="ARBA" id="ARBA00009865"/>
    </source>
</evidence>
<evidence type="ECO:0000256" key="3">
    <source>
        <dbReference type="ARBA" id="ARBA00023295"/>
    </source>
</evidence>
<dbReference type="InterPro" id="IPR023296">
    <property type="entry name" value="Glyco_hydro_beta-prop_sf"/>
</dbReference>
<dbReference type="InterPro" id="IPR041542">
    <property type="entry name" value="GH43_C2"/>
</dbReference>
<keyword evidence="9" id="KW-1185">Reference proteome</keyword>
<dbReference type="STRING" id="260552.Mag101_00770"/>
<dbReference type="InterPro" id="IPR051795">
    <property type="entry name" value="Glycosyl_Hydrlase_43"/>
</dbReference>
<proteinExistence type="inferred from homology"/>
<dbReference type="GO" id="GO:0005975">
    <property type="term" value="P:carbohydrate metabolic process"/>
    <property type="evidence" value="ECO:0007669"/>
    <property type="project" value="InterPro"/>
</dbReference>